<dbReference type="EMBL" id="JBBWWR010000011">
    <property type="protein sequence ID" value="KAK8960168.1"/>
    <property type="molecule type" value="Genomic_DNA"/>
</dbReference>
<keyword evidence="2" id="KW-1185">Reference proteome</keyword>
<gene>
    <name evidence="1" type="ORF">KSP40_PGU022605</name>
</gene>
<name>A0ABR2M7Z4_9ASPA</name>
<dbReference type="Proteomes" id="UP001412067">
    <property type="component" value="Unassembled WGS sequence"/>
</dbReference>
<organism evidence="1 2">
    <name type="scientific">Platanthera guangdongensis</name>
    <dbReference type="NCBI Taxonomy" id="2320717"/>
    <lineage>
        <taxon>Eukaryota</taxon>
        <taxon>Viridiplantae</taxon>
        <taxon>Streptophyta</taxon>
        <taxon>Embryophyta</taxon>
        <taxon>Tracheophyta</taxon>
        <taxon>Spermatophyta</taxon>
        <taxon>Magnoliopsida</taxon>
        <taxon>Liliopsida</taxon>
        <taxon>Asparagales</taxon>
        <taxon>Orchidaceae</taxon>
        <taxon>Orchidoideae</taxon>
        <taxon>Orchideae</taxon>
        <taxon>Orchidinae</taxon>
        <taxon>Platanthera</taxon>
    </lineage>
</organism>
<protein>
    <submittedName>
        <fullName evidence="1">Uncharacterized protein</fullName>
    </submittedName>
</protein>
<sequence>MTLSFRWISASRLHRWISAPLSRASAGRRNGTGSHRLLYRRPLRNSMRKRKTGLCADAKLKSPAGAHICGKTAVTLMGRRCPGRRTDWDPDSKLYKDSRFFDDAVPPEIPREFKKLVDGALHAAHNFLRQCSKSVEEIPNMSPDVCIVISMGIVANLVYISIRIEVADTPSGSKRPVRGARAKGCPISPRHWCATEHRFDHCPQGLQRPLRRFVSFGRGEGPLSRLRR</sequence>
<proteinExistence type="predicted"/>
<evidence type="ECO:0000313" key="2">
    <source>
        <dbReference type="Proteomes" id="UP001412067"/>
    </source>
</evidence>
<evidence type="ECO:0000313" key="1">
    <source>
        <dbReference type="EMBL" id="KAK8960168.1"/>
    </source>
</evidence>
<comment type="caution">
    <text evidence="1">The sequence shown here is derived from an EMBL/GenBank/DDBJ whole genome shotgun (WGS) entry which is preliminary data.</text>
</comment>
<accession>A0ABR2M7Z4</accession>
<reference evidence="1 2" key="1">
    <citation type="journal article" date="2022" name="Nat. Plants">
        <title>Genomes of leafy and leafless Platanthera orchids illuminate the evolution of mycoheterotrophy.</title>
        <authorList>
            <person name="Li M.H."/>
            <person name="Liu K.W."/>
            <person name="Li Z."/>
            <person name="Lu H.C."/>
            <person name="Ye Q.L."/>
            <person name="Zhang D."/>
            <person name="Wang J.Y."/>
            <person name="Li Y.F."/>
            <person name="Zhong Z.M."/>
            <person name="Liu X."/>
            <person name="Yu X."/>
            <person name="Liu D.K."/>
            <person name="Tu X.D."/>
            <person name="Liu B."/>
            <person name="Hao Y."/>
            <person name="Liao X.Y."/>
            <person name="Jiang Y.T."/>
            <person name="Sun W.H."/>
            <person name="Chen J."/>
            <person name="Chen Y.Q."/>
            <person name="Ai Y."/>
            <person name="Zhai J.W."/>
            <person name="Wu S.S."/>
            <person name="Zhou Z."/>
            <person name="Hsiao Y.Y."/>
            <person name="Wu W.L."/>
            <person name="Chen Y.Y."/>
            <person name="Lin Y.F."/>
            <person name="Hsu J.L."/>
            <person name="Li C.Y."/>
            <person name="Wang Z.W."/>
            <person name="Zhao X."/>
            <person name="Zhong W.Y."/>
            <person name="Ma X.K."/>
            <person name="Ma L."/>
            <person name="Huang J."/>
            <person name="Chen G.Z."/>
            <person name="Huang M.Z."/>
            <person name="Huang L."/>
            <person name="Peng D.H."/>
            <person name="Luo Y.B."/>
            <person name="Zou S.Q."/>
            <person name="Chen S.P."/>
            <person name="Lan S."/>
            <person name="Tsai W.C."/>
            <person name="Van de Peer Y."/>
            <person name="Liu Z.J."/>
        </authorList>
    </citation>
    <scope>NUCLEOTIDE SEQUENCE [LARGE SCALE GENOMIC DNA]</scope>
    <source>
        <strain evidence="1">Lor288</strain>
    </source>
</reference>